<dbReference type="EMBL" id="JAOPKA010000037">
    <property type="protein sequence ID" value="MCU4744668.1"/>
    <property type="molecule type" value="Genomic_DNA"/>
</dbReference>
<comment type="caution">
    <text evidence="3">The sequence shown here is derived from an EMBL/GenBank/DDBJ whole genome shotgun (WGS) entry which is preliminary data.</text>
</comment>
<reference evidence="3 5" key="1">
    <citation type="submission" date="2022-09" db="EMBL/GenBank/DDBJ databases">
        <title>Enrichment on poylsaccharides allowed isolation of novel metabolic and taxonomic groups of Haloarchaea.</title>
        <authorList>
            <person name="Sorokin D.Y."/>
            <person name="Elcheninov A.G."/>
            <person name="Khizhniak T.V."/>
            <person name="Kolganova T.V."/>
            <person name="Kublanov I.V."/>
        </authorList>
    </citation>
    <scope>NUCLEOTIDE SEQUENCE</scope>
    <source>
        <strain evidence="4 5">AArc-m2/3/4</strain>
        <strain evidence="3">AArc-xg1-1</strain>
    </source>
</reference>
<dbReference type="AlphaFoldDB" id="A0AAP3E4A4"/>
<dbReference type="InterPro" id="IPR039424">
    <property type="entry name" value="SBP_5"/>
</dbReference>
<dbReference type="SUPFAM" id="SSF53850">
    <property type="entry name" value="Periplasmic binding protein-like II"/>
    <property type="match status" value="1"/>
</dbReference>
<dbReference type="PANTHER" id="PTHR30290">
    <property type="entry name" value="PERIPLASMIC BINDING COMPONENT OF ABC TRANSPORTER"/>
    <property type="match status" value="1"/>
</dbReference>
<dbReference type="Proteomes" id="UP001321018">
    <property type="component" value="Unassembled WGS sequence"/>
</dbReference>
<feature type="domain" description="Solute-binding protein family 5" evidence="2">
    <location>
        <begin position="107"/>
        <end position="498"/>
    </location>
</feature>
<dbReference type="GO" id="GO:1904680">
    <property type="term" value="F:peptide transmembrane transporter activity"/>
    <property type="evidence" value="ECO:0007669"/>
    <property type="project" value="TreeGrafter"/>
</dbReference>
<organism evidence="3 6">
    <name type="scientific">Natronoglomus mannanivorans</name>
    <dbReference type="NCBI Taxonomy" id="2979990"/>
    <lineage>
        <taxon>Archaea</taxon>
        <taxon>Methanobacteriati</taxon>
        <taxon>Methanobacteriota</taxon>
        <taxon>Stenosarchaea group</taxon>
        <taxon>Halobacteria</taxon>
        <taxon>Halobacteriales</taxon>
        <taxon>Natrialbaceae</taxon>
        <taxon>Natronoglomus</taxon>
    </lineage>
</organism>
<feature type="compositionally biased region" description="Gly residues" evidence="1">
    <location>
        <begin position="31"/>
        <end position="43"/>
    </location>
</feature>
<protein>
    <submittedName>
        <fullName evidence="3">ABC transporter substrate-binding protein</fullName>
    </submittedName>
</protein>
<dbReference type="Gene3D" id="3.10.105.10">
    <property type="entry name" value="Dipeptide-binding Protein, Domain 3"/>
    <property type="match status" value="1"/>
</dbReference>
<dbReference type="Pfam" id="PF00496">
    <property type="entry name" value="SBP_bac_5"/>
    <property type="match status" value="1"/>
</dbReference>
<evidence type="ECO:0000313" key="5">
    <source>
        <dbReference type="Proteomes" id="UP001320972"/>
    </source>
</evidence>
<dbReference type="InterPro" id="IPR000914">
    <property type="entry name" value="SBP_5_dom"/>
</dbReference>
<feature type="region of interest" description="Disordered" evidence="1">
    <location>
        <begin position="22"/>
        <end position="51"/>
    </location>
</feature>
<name>A0AAP3E4A4_9EURY</name>
<sequence length="604" mass="67695">MIQGAGAVTSVFVAGCIGGDDDDETTPVTGNGDGDGNGNGNGGSDLEFHTFLPGAMNPQEQIQNPWGSNHHALAWAVHPQIARWATAAEFNTEEEHTYDQFVSPHTESLDIDEENGVVSFDLYDDWQWTSGDEVTAEDVLLHLRISQHVEGIGSVLWNNISDMYADGEKTVVIELGDVNVDYATKQLFTEALHISPPREVDGEETVFVEYLERLDDASTEEEINEIDTELNDDHEWPIDETVSCGAWEVVDATETVAVLEPNEGFHSPVEFSARMENFDATGGRAQPISAALSQQIQAGPLPQPEHIEQIQQEDDMEVVIRTGTEVQGLAFNWNTDADDVPDVYADPRFRQGIAHVLNNENIDRAHPTRTSGLDRADGVFFNVEEQLPNIHDDLRTYETDHERAEELLTEAGLSLEDGTWYYDGEPLLIEHISPDFHHWPTTGQATVGQLGEFGFETEFRVDESFSGILWGRDDDTWNSLRTHTDALSPISYMDEMFGDNSMVHFPETVEVPKPVGDWDGSMEEVNVREAVDGLAQLTGDEYTEQMEELAWVYNYTLPSIPTNVENWGMMYWGNEWEWPAKDDPLWGINYTNRSFMSIPAMSPR</sequence>
<dbReference type="Proteomes" id="UP001320972">
    <property type="component" value="Unassembled WGS sequence"/>
</dbReference>
<proteinExistence type="predicted"/>
<gene>
    <name evidence="4" type="ORF">OB955_06085</name>
    <name evidence="3" type="ORF">OB960_25195</name>
</gene>
<evidence type="ECO:0000259" key="2">
    <source>
        <dbReference type="Pfam" id="PF00496"/>
    </source>
</evidence>
<accession>A0AAP3E4A4</accession>
<keyword evidence="5" id="KW-1185">Reference proteome</keyword>
<dbReference type="GO" id="GO:0015833">
    <property type="term" value="P:peptide transport"/>
    <property type="evidence" value="ECO:0007669"/>
    <property type="project" value="TreeGrafter"/>
</dbReference>
<dbReference type="Gene3D" id="3.40.190.10">
    <property type="entry name" value="Periplasmic binding protein-like II"/>
    <property type="match status" value="1"/>
</dbReference>
<evidence type="ECO:0000313" key="3">
    <source>
        <dbReference type="EMBL" id="MCU4744668.1"/>
    </source>
</evidence>
<evidence type="ECO:0000256" key="1">
    <source>
        <dbReference type="SAM" id="MobiDB-lite"/>
    </source>
</evidence>
<evidence type="ECO:0000313" key="6">
    <source>
        <dbReference type="Proteomes" id="UP001321018"/>
    </source>
</evidence>
<evidence type="ECO:0000313" key="4">
    <source>
        <dbReference type="EMBL" id="MCU4972304.1"/>
    </source>
</evidence>
<dbReference type="EMBL" id="JAOPKB010000002">
    <property type="protein sequence ID" value="MCU4972304.1"/>
    <property type="molecule type" value="Genomic_DNA"/>
</dbReference>
<dbReference type="RefSeq" id="WP_338006468.1">
    <property type="nucleotide sequence ID" value="NZ_JAOPKA010000037.1"/>
</dbReference>